<dbReference type="RefSeq" id="WP_108977003.1">
    <property type="nucleotide sequence ID" value="NZ_CP022188.1"/>
</dbReference>
<dbReference type="OrthoDB" id="9800684at2"/>
<dbReference type="Proteomes" id="UP000244902">
    <property type="component" value="Chromosome"/>
</dbReference>
<feature type="domain" description="SnoaL-like" evidence="1">
    <location>
        <begin position="8"/>
        <end position="111"/>
    </location>
</feature>
<proteinExistence type="predicted"/>
<organism evidence="2 3">
    <name type="scientific">Parazoarcus communis</name>
    <dbReference type="NCBI Taxonomy" id="41977"/>
    <lineage>
        <taxon>Bacteria</taxon>
        <taxon>Pseudomonadati</taxon>
        <taxon>Pseudomonadota</taxon>
        <taxon>Betaproteobacteria</taxon>
        <taxon>Rhodocyclales</taxon>
        <taxon>Zoogloeaceae</taxon>
        <taxon>Parazoarcus</taxon>
    </lineage>
</organism>
<dbReference type="SUPFAM" id="SSF54427">
    <property type="entry name" value="NTF2-like"/>
    <property type="match status" value="1"/>
</dbReference>
<dbReference type="Pfam" id="PF12680">
    <property type="entry name" value="SnoaL_2"/>
    <property type="match status" value="1"/>
</dbReference>
<dbReference type="InterPro" id="IPR032710">
    <property type="entry name" value="NTF2-like_dom_sf"/>
</dbReference>
<protein>
    <submittedName>
        <fullName evidence="2">DUF4440 domain-containing protein</fullName>
    </submittedName>
</protein>
<sequence>MTEAELNDLFDAFNRHDIDVIMPYFHDDIVFDTVSGPEAYGTRIVGKEAVKAQFEATWGAMPDVQWLNGKHYFAQERIVSESTFIATQADGRRHHADSVDLFTLSDGKIIRKQAFRKNRPLLDPA</sequence>
<dbReference type="AlphaFoldDB" id="A0A2U8H8B8"/>
<gene>
    <name evidence="2" type="ORF">CEW87_06975</name>
</gene>
<dbReference type="Gene3D" id="3.10.450.50">
    <property type="match status" value="1"/>
</dbReference>
<dbReference type="InterPro" id="IPR037401">
    <property type="entry name" value="SnoaL-like"/>
</dbReference>
<reference evidence="2 3" key="1">
    <citation type="submission" date="2017-06" db="EMBL/GenBank/DDBJ databases">
        <title>Azoarcus sp. TSNA42 complete genome sequence.</title>
        <authorList>
            <person name="Woo J.-H."/>
            <person name="Kim H.-S."/>
        </authorList>
    </citation>
    <scope>NUCLEOTIDE SEQUENCE [LARGE SCALE GENOMIC DNA]</scope>
    <source>
        <strain evidence="2 3">TSNA42</strain>
    </source>
</reference>
<name>A0A2U8H8B8_9RHOO</name>
<dbReference type="EMBL" id="CP022188">
    <property type="protein sequence ID" value="AWI81938.1"/>
    <property type="molecule type" value="Genomic_DNA"/>
</dbReference>
<evidence type="ECO:0000313" key="2">
    <source>
        <dbReference type="EMBL" id="AWI81938.1"/>
    </source>
</evidence>
<evidence type="ECO:0000259" key="1">
    <source>
        <dbReference type="Pfam" id="PF12680"/>
    </source>
</evidence>
<accession>A0A2U8H8B8</accession>
<evidence type="ECO:0000313" key="3">
    <source>
        <dbReference type="Proteomes" id="UP000244902"/>
    </source>
</evidence>